<gene>
    <name evidence="3" type="ORF">CBR_g55377</name>
</gene>
<feature type="transmembrane region" description="Helical" evidence="2">
    <location>
        <begin position="33"/>
        <end position="52"/>
    </location>
</feature>
<dbReference type="STRING" id="69332.A0A388MD02"/>
<dbReference type="EMBL" id="BFEA01001057">
    <property type="protein sequence ID" value="GBG92440.1"/>
    <property type="molecule type" value="Genomic_DNA"/>
</dbReference>
<dbReference type="OrthoDB" id="1045822at2759"/>
<reference evidence="3 4" key="1">
    <citation type="journal article" date="2018" name="Cell">
        <title>The Chara Genome: Secondary Complexity and Implications for Plant Terrestrialization.</title>
        <authorList>
            <person name="Nishiyama T."/>
            <person name="Sakayama H."/>
            <person name="Vries J.D."/>
            <person name="Buschmann H."/>
            <person name="Saint-Marcoux D."/>
            <person name="Ullrich K.K."/>
            <person name="Haas F.B."/>
            <person name="Vanderstraeten L."/>
            <person name="Becker D."/>
            <person name="Lang D."/>
            <person name="Vosolsobe S."/>
            <person name="Rombauts S."/>
            <person name="Wilhelmsson P.K.I."/>
            <person name="Janitza P."/>
            <person name="Kern R."/>
            <person name="Heyl A."/>
            <person name="Rumpler F."/>
            <person name="Villalobos L.I.A.C."/>
            <person name="Clay J.M."/>
            <person name="Skokan R."/>
            <person name="Toyoda A."/>
            <person name="Suzuki Y."/>
            <person name="Kagoshima H."/>
            <person name="Schijlen E."/>
            <person name="Tajeshwar N."/>
            <person name="Catarino B."/>
            <person name="Hetherington A.J."/>
            <person name="Saltykova A."/>
            <person name="Bonnot C."/>
            <person name="Breuninger H."/>
            <person name="Symeonidi A."/>
            <person name="Radhakrishnan G.V."/>
            <person name="Van Nieuwerburgh F."/>
            <person name="Deforce D."/>
            <person name="Chang C."/>
            <person name="Karol K.G."/>
            <person name="Hedrich R."/>
            <person name="Ulvskov P."/>
            <person name="Glockner G."/>
            <person name="Delwiche C.F."/>
            <person name="Petrasek J."/>
            <person name="Van de Peer Y."/>
            <person name="Friml J."/>
            <person name="Beilby M."/>
            <person name="Dolan L."/>
            <person name="Kohara Y."/>
            <person name="Sugano S."/>
            <person name="Fujiyama A."/>
            <person name="Delaux P.-M."/>
            <person name="Quint M."/>
            <person name="TheiBen G."/>
            <person name="Hagemann M."/>
            <person name="Harholt J."/>
            <person name="Dunand C."/>
            <person name="Zachgo S."/>
            <person name="Langdale J."/>
            <person name="Maumus F."/>
            <person name="Straeten D.V.D."/>
            <person name="Gould S.B."/>
            <person name="Rensing S.A."/>
        </authorList>
    </citation>
    <scope>NUCLEOTIDE SEQUENCE [LARGE SCALE GENOMIC DNA]</scope>
    <source>
        <strain evidence="3 4">S276</strain>
    </source>
</reference>
<keyword evidence="4" id="KW-1185">Reference proteome</keyword>
<proteinExistence type="predicted"/>
<evidence type="ECO:0000256" key="1">
    <source>
        <dbReference type="SAM" id="MobiDB-lite"/>
    </source>
</evidence>
<sequence>MNHTPWTGPCICHAICVEGGAATAIGALIYFHFQQLVVPFIFWWLCGLYMAGPRSEIQRKYRLEEHREMQVRLIDDIEMKTVSEPPPIQSMEGPTSPARSPRAAE</sequence>
<keyword evidence="2" id="KW-0812">Transmembrane</keyword>
<name>A0A388MD02_CHABU</name>
<organism evidence="3 4">
    <name type="scientific">Chara braunii</name>
    <name type="common">Braun's stonewort</name>
    <dbReference type="NCBI Taxonomy" id="69332"/>
    <lineage>
        <taxon>Eukaryota</taxon>
        <taxon>Viridiplantae</taxon>
        <taxon>Streptophyta</taxon>
        <taxon>Charophyceae</taxon>
        <taxon>Charales</taxon>
        <taxon>Characeae</taxon>
        <taxon>Chara</taxon>
    </lineage>
</organism>
<dbReference type="Proteomes" id="UP000265515">
    <property type="component" value="Unassembled WGS sequence"/>
</dbReference>
<keyword evidence="2" id="KW-0472">Membrane</keyword>
<comment type="caution">
    <text evidence="3">The sequence shown here is derived from an EMBL/GenBank/DDBJ whole genome shotgun (WGS) entry which is preliminary data.</text>
</comment>
<evidence type="ECO:0000313" key="3">
    <source>
        <dbReference type="EMBL" id="GBG92440.1"/>
    </source>
</evidence>
<dbReference type="Gramene" id="GBG92440">
    <property type="protein sequence ID" value="GBG92440"/>
    <property type="gene ID" value="CBR_g55377"/>
</dbReference>
<accession>A0A388MD02</accession>
<dbReference type="AlphaFoldDB" id="A0A388MD02"/>
<evidence type="ECO:0000256" key="2">
    <source>
        <dbReference type="SAM" id="Phobius"/>
    </source>
</evidence>
<protein>
    <submittedName>
        <fullName evidence="3">Uncharacterized protein</fullName>
    </submittedName>
</protein>
<feature type="region of interest" description="Disordered" evidence="1">
    <location>
        <begin position="82"/>
        <end position="105"/>
    </location>
</feature>
<keyword evidence="2" id="KW-1133">Transmembrane helix</keyword>
<evidence type="ECO:0000313" key="4">
    <source>
        <dbReference type="Proteomes" id="UP000265515"/>
    </source>
</evidence>